<dbReference type="AlphaFoldDB" id="B7FQL0"/>
<keyword evidence="3" id="KW-0539">Nucleus</keyword>
<accession>B7FQL0</accession>
<feature type="compositionally biased region" description="Basic and acidic residues" evidence="5">
    <location>
        <begin position="361"/>
        <end position="372"/>
    </location>
</feature>
<feature type="region of interest" description="Disordered" evidence="5">
    <location>
        <begin position="565"/>
        <end position="624"/>
    </location>
</feature>
<dbReference type="GO" id="GO:0000462">
    <property type="term" value="P:maturation of SSU-rRNA from tricistronic rRNA transcript (SSU-rRNA, 5.8S rRNA, LSU-rRNA)"/>
    <property type="evidence" value="ECO:0007669"/>
    <property type="project" value="TreeGrafter"/>
</dbReference>
<dbReference type="EMBL" id="CM000605">
    <property type="protein sequence ID" value="EEC51885.1"/>
    <property type="molecule type" value="Genomic_DNA"/>
</dbReference>
<reference evidence="7 8" key="1">
    <citation type="journal article" date="2008" name="Nature">
        <title>The Phaeodactylum genome reveals the evolutionary history of diatom genomes.</title>
        <authorList>
            <person name="Bowler C."/>
            <person name="Allen A.E."/>
            <person name="Badger J.H."/>
            <person name="Grimwood J."/>
            <person name="Jabbari K."/>
            <person name="Kuo A."/>
            <person name="Maheswari U."/>
            <person name="Martens C."/>
            <person name="Maumus F."/>
            <person name="Otillar R.P."/>
            <person name="Rayko E."/>
            <person name="Salamov A."/>
            <person name="Vandepoele K."/>
            <person name="Beszteri B."/>
            <person name="Gruber A."/>
            <person name="Heijde M."/>
            <person name="Katinka M."/>
            <person name="Mock T."/>
            <person name="Valentin K."/>
            <person name="Verret F."/>
            <person name="Berges J.A."/>
            <person name="Brownlee C."/>
            <person name="Cadoret J.P."/>
            <person name="Chiovitti A."/>
            <person name="Choi C.J."/>
            <person name="Coesel S."/>
            <person name="De Martino A."/>
            <person name="Detter J.C."/>
            <person name="Durkin C."/>
            <person name="Falciatore A."/>
            <person name="Fournet J."/>
            <person name="Haruta M."/>
            <person name="Huysman M.J."/>
            <person name="Jenkins B.D."/>
            <person name="Jiroutova K."/>
            <person name="Jorgensen R.E."/>
            <person name="Joubert Y."/>
            <person name="Kaplan A."/>
            <person name="Kroger N."/>
            <person name="Kroth P.G."/>
            <person name="La Roche J."/>
            <person name="Lindquist E."/>
            <person name="Lommer M."/>
            <person name="Martin-Jezequel V."/>
            <person name="Lopez P.J."/>
            <person name="Lucas S."/>
            <person name="Mangogna M."/>
            <person name="McGinnis K."/>
            <person name="Medlin L.K."/>
            <person name="Montsant A."/>
            <person name="Oudot-Le Secq M.P."/>
            <person name="Napoli C."/>
            <person name="Obornik M."/>
            <person name="Parker M.S."/>
            <person name="Petit J.L."/>
            <person name="Porcel B.M."/>
            <person name="Poulsen N."/>
            <person name="Robison M."/>
            <person name="Rychlewski L."/>
            <person name="Rynearson T.A."/>
            <person name="Schmutz J."/>
            <person name="Shapiro H."/>
            <person name="Siaut M."/>
            <person name="Stanley M."/>
            <person name="Sussman M.R."/>
            <person name="Taylor A.R."/>
            <person name="Vardi A."/>
            <person name="von Dassow P."/>
            <person name="Vyverman W."/>
            <person name="Willis A."/>
            <person name="Wyrwicz L.S."/>
            <person name="Rokhsar D.S."/>
            <person name="Weissenbach J."/>
            <person name="Armbrust E.V."/>
            <person name="Green B.R."/>
            <person name="Van de Peer Y."/>
            <person name="Grigoriev I.V."/>
        </authorList>
    </citation>
    <scope>NUCLEOTIDE SEQUENCE [LARGE SCALE GENOMIC DNA]</scope>
    <source>
        <strain evidence="7 8">CCAP 1055/1</strain>
    </source>
</reference>
<comment type="subcellular location">
    <subcellularLocation>
        <location evidence="1">Nucleus</location>
    </subcellularLocation>
</comment>
<comment type="similarity">
    <text evidence="2">Belongs to the SAS10 family.</text>
</comment>
<dbReference type="GO" id="GO:0032040">
    <property type="term" value="C:small-subunit processome"/>
    <property type="evidence" value="ECO:0007669"/>
    <property type="project" value="TreeGrafter"/>
</dbReference>
<evidence type="ECO:0000256" key="2">
    <source>
        <dbReference type="ARBA" id="ARBA00010979"/>
    </source>
</evidence>
<dbReference type="STRING" id="556484.B7FQL0"/>
<feature type="compositionally biased region" description="Acidic residues" evidence="5">
    <location>
        <begin position="59"/>
        <end position="70"/>
    </location>
</feature>
<evidence type="ECO:0000256" key="4">
    <source>
        <dbReference type="SAM" id="Coils"/>
    </source>
</evidence>
<feature type="compositionally biased region" description="Basic and acidic residues" evidence="5">
    <location>
        <begin position="41"/>
        <end position="58"/>
    </location>
</feature>
<organism evidence="7 8">
    <name type="scientific">Phaeodactylum tricornutum (strain CCAP 1055/1)</name>
    <dbReference type="NCBI Taxonomy" id="556484"/>
    <lineage>
        <taxon>Eukaryota</taxon>
        <taxon>Sar</taxon>
        <taxon>Stramenopiles</taxon>
        <taxon>Ochrophyta</taxon>
        <taxon>Bacillariophyta</taxon>
        <taxon>Bacillariophyceae</taxon>
        <taxon>Bacillariophycidae</taxon>
        <taxon>Naviculales</taxon>
        <taxon>Phaeodactylaceae</taxon>
        <taxon>Phaeodactylum</taxon>
    </lineage>
</organism>
<feature type="compositionally biased region" description="Basic and acidic residues" evidence="5">
    <location>
        <begin position="593"/>
        <end position="606"/>
    </location>
</feature>
<dbReference type="OrthoDB" id="1924577at2759"/>
<evidence type="ECO:0000256" key="3">
    <source>
        <dbReference type="ARBA" id="ARBA00023242"/>
    </source>
</evidence>
<dbReference type="OMA" id="EEYIRPQ"/>
<feature type="domain" description="Sas10 C-terminal" evidence="6">
    <location>
        <begin position="549"/>
        <end position="622"/>
    </location>
</feature>
<evidence type="ECO:0000256" key="5">
    <source>
        <dbReference type="SAM" id="MobiDB-lite"/>
    </source>
</evidence>
<feature type="coiled-coil region" evidence="4">
    <location>
        <begin position="312"/>
        <end position="339"/>
    </location>
</feature>
<reference evidence="8" key="2">
    <citation type="submission" date="2008-08" db="EMBL/GenBank/DDBJ databases">
        <authorList>
            <consortium name="Diatom Consortium"/>
            <person name="Grigoriev I."/>
            <person name="Grimwood J."/>
            <person name="Kuo A."/>
            <person name="Otillar R.P."/>
            <person name="Salamov A."/>
            <person name="Detter J.C."/>
            <person name="Lindquist E."/>
            <person name="Shapiro H."/>
            <person name="Lucas S."/>
            <person name="Glavina del Rio T."/>
            <person name="Pitluck S."/>
            <person name="Rokhsar D."/>
            <person name="Bowler C."/>
        </authorList>
    </citation>
    <scope>GENOME REANNOTATION</scope>
    <source>
        <strain evidence="8">CCAP 1055/1</strain>
    </source>
</reference>
<evidence type="ECO:0000313" key="8">
    <source>
        <dbReference type="Proteomes" id="UP000000759"/>
    </source>
</evidence>
<dbReference type="GeneID" id="7196720"/>
<sequence length="624" mass="70205">MGKRRSTASNGDKGLHKGQAPENEKQQPAKADSDDDAMYGKVDRYHNERDENFMRLDQESNESSDDDEKEEAVMDLGLAGASSEESNSDSESGEEGDRQIGNSSEEDDYLDSSDDENDEEIQIEGVRDWGKKKSNYYKGDTADLEIGQDEEDAIVEEEAAKELLAARYEGMSEDDFVLPDIREEKQASPGELLSAARDISRLSRKEKQKLLDKQHPELLPLLSHFSEIANDLEERTIVGTRAIFDGEDETAAAVGCTKSGQQYLLVKSMLQTTASLNLAMYLLLKKEQSSLEDVDSGLIQSHPIMARMQKWNSMLQKLEEQVEDRADGLETQLNNLVKAAALMSEGLSDEEIEEEEDEDHAEDREGNDESLRIDIPSLDSTDEDSVDTEEGRRHALNEARFGLRTSEIKSGASSSPQRKAVESDLGDEFENDVNNAASRALASTLNSIEQRSLSRKRKAAPNVEALDEPQQDNSEIRQALEMMETELGKDPETEYESNDDDATDPEVDEDDGEDELYKEVKRKSKSKKELKKSLYAVAPKYPRLEKEIEGERAVSRTILKNRGLVAHKNKLNRNPRVKKREQYRKRLIQRKGTVREVRTDEGHKYSGEATGIKSGLTRSRKLAR</sequence>
<evidence type="ECO:0000256" key="1">
    <source>
        <dbReference type="ARBA" id="ARBA00004123"/>
    </source>
</evidence>
<dbReference type="Proteomes" id="UP000000759">
    <property type="component" value="Chromosome 1"/>
</dbReference>
<dbReference type="KEGG" id="pti:PHATRDRAFT_54038"/>
<feature type="compositionally biased region" description="Basic residues" evidence="5">
    <location>
        <begin position="520"/>
        <end position="529"/>
    </location>
</feature>
<keyword evidence="4" id="KW-0175">Coiled coil</keyword>
<feature type="compositionally biased region" description="Acidic residues" evidence="5">
    <location>
        <begin position="493"/>
        <end position="516"/>
    </location>
</feature>
<name>B7FQL0_PHATC</name>
<gene>
    <name evidence="7" type="primary">SAS1</name>
    <name evidence="7" type="ORF">PHATRDRAFT_54038</name>
</gene>
<evidence type="ECO:0000259" key="6">
    <source>
        <dbReference type="Pfam" id="PF09368"/>
    </source>
</evidence>
<dbReference type="eggNOG" id="KOG3118">
    <property type="taxonomic scope" value="Eukaryota"/>
</dbReference>
<dbReference type="PANTHER" id="PTHR13237">
    <property type="entry name" value="SOMETHING ABOUT SILENCING PROTEIN 10-RELATED"/>
    <property type="match status" value="1"/>
</dbReference>
<evidence type="ECO:0000313" key="7">
    <source>
        <dbReference type="EMBL" id="EEC51885.1"/>
    </source>
</evidence>
<dbReference type="HOGENOM" id="CLU_438377_0_0_1"/>
<dbReference type="RefSeq" id="XP_002177422.1">
    <property type="nucleotide sequence ID" value="XM_002177386.1"/>
</dbReference>
<feature type="compositionally biased region" description="Acidic residues" evidence="5">
    <location>
        <begin position="347"/>
        <end position="360"/>
    </location>
</feature>
<feature type="compositionally biased region" description="Basic residues" evidence="5">
    <location>
        <begin position="565"/>
        <end position="589"/>
    </location>
</feature>
<dbReference type="PANTHER" id="PTHR13237:SF8">
    <property type="entry name" value="SOMETHING ABOUT SILENCING PROTEIN 10"/>
    <property type="match status" value="1"/>
</dbReference>
<feature type="region of interest" description="Disordered" evidence="5">
    <location>
        <begin position="446"/>
        <end position="529"/>
    </location>
</feature>
<feature type="compositionally biased region" description="Acidic residues" evidence="5">
    <location>
        <begin position="104"/>
        <end position="122"/>
    </location>
</feature>
<keyword evidence="8" id="KW-1185">Reference proteome</keyword>
<feature type="region of interest" description="Disordered" evidence="5">
    <location>
        <begin position="347"/>
        <end position="427"/>
    </location>
</feature>
<dbReference type="InParanoid" id="B7FQL0"/>
<feature type="region of interest" description="Disordered" evidence="5">
    <location>
        <begin position="1"/>
        <end position="127"/>
    </location>
</feature>
<dbReference type="Pfam" id="PF09368">
    <property type="entry name" value="Sas10"/>
    <property type="match status" value="1"/>
</dbReference>
<dbReference type="PaxDb" id="2850-Phatr54038"/>
<protein>
    <submittedName>
        <fullName evidence="7">Regulator of chromatin silencing</fullName>
    </submittedName>
</protein>
<dbReference type="InterPro" id="IPR018972">
    <property type="entry name" value="Sas10_C_dom"/>
</dbReference>
<proteinExistence type="inferred from homology"/>